<proteinExistence type="inferred from homology"/>
<comment type="subunit">
    <text evidence="4">The methyltransferase is composed of M and S polypeptides.</text>
</comment>
<dbReference type="OrthoDB" id="3197085at2"/>
<dbReference type="SUPFAM" id="SSF116734">
    <property type="entry name" value="DNA methylase specificity domain"/>
    <property type="match status" value="2"/>
</dbReference>
<evidence type="ECO:0000256" key="4">
    <source>
        <dbReference type="ARBA" id="ARBA00038652"/>
    </source>
</evidence>
<dbReference type="GO" id="GO:0009307">
    <property type="term" value="P:DNA restriction-modification system"/>
    <property type="evidence" value="ECO:0007669"/>
    <property type="project" value="UniProtKB-KW"/>
</dbReference>
<evidence type="ECO:0000256" key="1">
    <source>
        <dbReference type="ARBA" id="ARBA00010923"/>
    </source>
</evidence>
<gene>
    <name evidence="6" type="ORF">FK530_12125</name>
</gene>
<dbReference type="InterPro" id="IPR051212">
    <property type="entry name" value="Type-I_RE_S_subunit"/>
</dbReference>
<dbReference type="AlphaFoldDB" id="A0A5C5S2H7"/>
<keyword evidence="6" id="KW-0255">Endonuclease</keyword>
<evidence type="ECO:0000259" key="5">
    <source>
        <dbReference type="Pfam" id="PF01420"/>
    </source>
</evidence>
<dbReference type="Gene3D" id="3.90.220.20">
    <property type="entry name" value="DNA methylase specificity domains"/>
    <property type="match status" value="2"/>
</dbReference>
<keyword evidence="7" id="KW-1185">Reference proteome</keyword>
<comment type="similarity">
    <text evidence="1">Belongs to the type-I restriction system S methylase family.</text>
</comment>
<dbReference type="EMBL" id="VIGX01000005">
    <property type="protein sequence ID" value="TWS28920.1"/>
    <property type="molecule type" value="Genomic_DNA"/>
</dbReference>
<comment type="caution">
    <text evidence="6">The sequence shown here is derived from an EMBL/GenBank/DDBJ whole genome shotgun (WGS) entry which is preliminary data.</text>
</comment>
<keyword evidence="3" id="KW-0238">DNA-binding</keyword>
<accession>A0A5C5S2H7</accession>
<organism evidence="6 7">
    <name type="scientific">Tsukamurella conjunctivitidis</name>
    <dbReference type="NCBI Taxonomy" id="2592068"/>
    <lineage>
        <taxon>Bacteria</taxon>
        <taxon>Bacillati</taxon>
        <taxon>Actinomycetota</taxon>
        <taxon>Actinomycetes</taxon>
        <taxon>Mycobacteriales</taxon>
        <taxon>Tsukamurellaceae</taxon>
        <taxon>Tsukamurella</taxon>
    </lineage>
</organism>
<dbReference type="Pfam" id="PF01420">
    <property type="entry name" value="Methylase_S"/>
    <property type="match status" value="1"/>
</dbReference>
<protein>
    <submittedName>
        <fullName evidence="6">Restriction endonuclease subunit S</fullName>
    </submittedName>
</protein>
<dbReference type="PANTHER" id="PTHR43140">
    <property type="entry name" value="TYPE-1 RESTRICTION ENZYME ECOKI SPECIFICITY PROTEIN"/>
    <property type="match status" value="1"/>
</dbReference>
<dbReference type="InterPro" id="IPR000055">
    <property type="entry name" value="Restrct_endonuc_typeI_TRD"/>
</dbReference>
<dbReference type="Proteomes" id="UP000319375">
    <property type="component" value="Unassembled WGS sequence"/>
</dbReference>
<dbReference type="CDD" id="cd17261">
    <property type="entry name" value="RMtype1_S_EcoKI-TRD2-CR2_like"/>
    <property type="match status" value="1"/>
</dbReference>
<keyword evidence="2" id="KW-0680">Restriction system</keyword>
<dbReference type="GO" id="GO:0003677">
    <property type="term" value="F:DNA binding"/>
    <property type="evidence" value="ECO:0007669"/>
    <property type="project" value="UniProtKB-KW"/>
</dbReference>
<dbReference type="RefSeq" id="WP_146487268.1">
    <property type="nucleotide sequence ID" value="NZ_VIGX01000005.1"/>
</dbReference>
<dbReference type="CDD" id="cd17260">
    <property type="entry name" value="RMtype1_S_EcoEI-TRD1-CR1_like"/>
    <property type="match status" value="1"/>
</dbReference>
<evidence type="ECO:0000313" key="6">
    <source>
        <dbReference type="EMBL" id="TWS28920.1"/>
    </source>
</evidence>
<feature type="domain" description="Type I restriction modification DNA specificity" evidence="5">
    <location>
        <begin position="58"/>
        <end position="139"/>
    </location>
</feature>
<keyword evidence="6" id="KW-0540">Nuclease</keyword>
<dbReference type="PANTHER" id="PTHR43140:SF1">
    <property type="entry name" value="TYPE I RESTRICTION ENZYME ECOKI SPECIFICITY SUBUNIT"/>
    <property type="match status" value="1"/>
</dbReference>
<evidence type="ECO:0000256" key="2">
    <source>
        <dbReference type="ARBA" id="ARBA00022747"/>
    </source>
</evidence>
<sequence length="380" mass="41308">MEAIGERGALDLSRETTVSDVSSGMTFVADGDVLLAKVTPCFENGKGAIAAGLKNGFAFATTEVYALRPTDCVEARFLDYLLRSETFRQYGTARLLGAGGLKRLSATDLRNFEFELPSSQQQRAIADFLDRETAGIDTLIEEQQRLVDLLRERRHAAVESSVADASSTTSGQRLKHVVSAVQQGWSPQCYPWPADGVEKWAVLKAGAANGGVFRSTENKELPDSAIPRPETVVTRGQLIVSRANTRELAGSAAVVDGDFPRLMLSDKLYGFSLDSTAADPAYVAAVLGTKRWRGLIELEATGSSPSMQNISQADILNLPMDLPSLAEQRRIVAYLDEQTSKIDNLIAESERFIELARERRAAVVTCAVTGKIDVRDEVMS</sequence>
<evidence type="ECO:0000313" key="7">
    <source>
        <dbReference type="Proteomes" id="UP000319375"/>
    </source>
</evidence>
<reference evidence="6 7" key="1">
    <citation type="submission" date="2019-06" db="EMBL/GenBank/DDBJ databases">
        <title>Tsukamurella conjunctivitidis sp. nov., Tsukamurella assacharolytica sp. nov. and Tsukamurella sputae sp. nov. isolated from patients with conjunctivitis, bacteraemia (lymphoma) and respiratory infection (sputum) in Hong Kong.</title>
        <authorList>
            <person name="Teng J.L.L."/>
            <person name="Lee H.H."/>
            <person name="Fong J.Y.H."/>
            <person name="Fok K.M.N."/>
            <person name="Lau S.K.P."/>
            <person name="Woo P.C.Y."/>
        </authorList>
    </citation>
    <scope>NUCLEOTIDE SEQUENCE [LARGE SCALE GENOMIC DNA]</scope>
    <source>
        <strain evidence="6 7">HKU72</strain>
    </source>
</reference>
<keyword evidence="6" id="KW-0378">Hydrolase</keyword>
<dbReference type="GO" id="GO:0004519">
    <property type="term" value="F:endonuclease activity"/>
    <property type="evidence" value="ECO:0007669"/>
    <property type="project" value="UniProtKB-KW"/>
</dbReference>
<evidence type="ECO:0000256" key="3">
    <source>
        <dbReference type="ARBA" id="ARBA00023125"/>
    </source>
</evidence>
<dbReference type="InterPro" id="IPR044946">
    <property type="entry name" value="Restrct_endonuc_typeI_TRD_sf"/>
</dbReference>
<name>A0A5C5S2H7_9ACTN</name>